<evidence type="ECO:0000259" key="2">
    <source>
        <dbReference type="Pfam" id="PF23188"/>
    </source>
</evidence>
<evidence type="ECO:0000313" key="3">
    <source>
        <dbReference type="EMBL" id="KAH3768415.1"/>
    </source>
</evidence>
<dbReference type="PANTHER" id="PTHR47049:SF2">
    <property type="entry name" value="PIEZO-TYPE MECHANOSENSITIVE ION CHANNEL HOMOLOG"/>
    <property type="match status" value="1"/>
</dbReference>
<reference evidence="3" key="1">
    <citation type="journal article" date="2019" name="bioRxiv">
        <title>The Genome of the Zebra Mussel, Dreissena polymorpha: A Resource for Invasive Species Research.</title>
        <authorList>
            <person name="McCartney M.A."/>
            <person name="Auch B."/>
            <person name="Kono T."/>
            <person name="Mallez S."/>
            <person name="Zhang Y."/>
            <person name="Obille A."/>
            <person name="Becker A."/>
            <person name="Abrahante J.E."/>
            <person name="Garbe J."/>
            <person name="Badalamenti J.P."/>
            <person name="Herman A."/>
            <person name="Mangelson H."/>
            <person name="Liachko I."/>
            <person name="Sullivan S."/>
            <person name="Sone E.D."/>
            <person name="Koren S."/>
            <person name="Silverstein K.A.T."/>
            <person name="Beckman K.B."/>
            <person name="Gohl D.M."/>
        </authorList>
    </citation>
    <scope>NUCLEOTIDE SEQUENCE</scope>
    <source>
        <strain evidence="3">Duluth1</strain>
        <tissue evidence="3">Whole animal</tissue>
    </source>
</reference>
<dbReference type="Pfam" id="PF23188">
    <property type="entry name" value="THU_Piezo1"/>
    <property type="match status" value="1"/>
</dbReference>
<dbReference type="Proteomes" id="UP000828390">
    <property type="component" value="Unassembled WGS sequence"/>
</dbReference>
<dbReference type="EMBL" id="JAIWYP010000009">
    <property type="protein sequence ID" value="KAH3768415.1"/>
    <property type="molecule type" value="Genomic_DNA"/>
</dbReference>
<keyword evidence="4" id="KW-1185">Reference proteome</keyword>
<dbReference type="PANTHER" id="PTHR47049">
    <property type="entry name" value="PIEZO-TYPE MECHANOSENSITIVE ION CHANNEL HOMOLOG"/>
    <property type="match status" value="1"/>
</dbReference>
<dbReference type="InterPro" id="IPR027272">
    <property type="entry name" value="Piezo"/>
</dbReference>
<keyword evidence="1" id="KW-1133">Transmembrane helix</keyword>
<evidence type="ECO:0000313" key="4">
    <source>
        <dbReference type="Proteomes" id="UP000828390"/>
    </source>
</evidence>
<proteinExistence type="predicted"/>
<dbReference type="InterPro" id="IPR056768">
    <property type="entry name" value="THU_Piezo"/>
</dbReference>
<sequence>MVCYFLMVLNHILSASLLSLPLPMFAFLWGMLSVPRPTKTFWITVITYTEVGCQAWDDTIFLSFSRSEAK</sequence>
<gene>
    <name evidence="3" type="ORF">DPMN_169627</name>
</gene>
<keyword evidence="1" id="KW-0812">Transmembrane</keyword>
<name>A0A9D4DX39_DREPO</name>
<dbReference type="GO" id="GO:0008381">
    <property type="term" value="F:mechanosensitive monoatomic ion channel activity"/>
    <property type="evidence" value="ECO:0007669"/>
    <property type="project" value="InterPro"/>
</dbReference>
<comment type="caution">
    <text evidence="3">The sequence shown here is derived from an EMBL/GenBank/DDBJ whole genome shotgun (WGS) entry which is preliminary data.</text>
</comment>
<reference evidence="3" key="2">
    <citation type="submission" date="2020-11" db="EMBL/GenBank/DDBJ databases">
        <authorList>
            <person name="McCartney M.A."/>
            <person name="Auch B."/>
            <person name="Kono T."/>
            <person name="Mallez S."/>
            <person name="Becker A."/>
            <person name="Gohl D.M."/>
            <person name="Silverstein K.A.T."/>
            <person name="Koren S."/>
            <person name="Bechman K.B."/>
            <person name="Herman A."/>
            <person name="Abrahante J.E."/>
            <person name="Garbe J."/>
        </authorList>
    </citation>
    <scope>NUCLEOTIDE SEQUENCE</scope>
    <source>
        <strain evidence="3">Duluth1</strain>
        <tissue evidence="3">Whole animal</tissue>
    </source>
</reference>
<protein>
    <recommendedName>
        <fullName evidence="2">Piezo transmembrane helical unit domain-containing protein</fullName>
    </recommendedName>
</protein>
<keyword evidence="1" id="KW-0472">Membrane</keyword>
<evidence type="ECO:0000256" key="1">
    <source>
        <dbReference type="SAM" id="Phobius"/>
    </source>
</evidence>
<organism evidence="3 4">
    <name type="scientific">Dreissena polymorpha</name>
    <name type="common">Zebra mussel</name>
    <name type="synonym">Mytilus polymorpha</name>
    <dbReference type="NCBI Taxonomy" id="45954"/>
    <lineage>
        <taxon>Eukaryota</taxon>
        <taxon>Metazoa</taxon>
        <taxon>Spiralia</taxon>
        <taxon>Lophotrochozoa</taxon>
        <taxon>Mollusca</taxon>
        <taxon>Bivalvia</taxon>
        <taxon>Autobranchia</taxon>
        <taxon>Heteroconchia</taxon>
        <taxon>Euheterodonta</taxon>
        <taxon>Imparidentia</taxon>
        <taxon>Neoheterodontei</taxon>
        <taxon>Myida</taxon>
        <taxon>Dreissenoidea</taxon>
        <taxon>Dreissenidae</taxon>
        <taxon>Dreissena</taxon>
    </lineage>
</organism>
<accession>A0A9D4DX39</accession>
<feature type="domain" description="Piezo transmembrane helical unit" evidence="2">
    <location>
        <begin position="1"/>
        <end position="51"/>
    </location>
</feature>
<dbReference type="AlphaFoldDB" id="A0A9D4DX39"/>
<dbReference type="GO" id="GO:0016020">
    <property type="term" value="C:membrane"/>
    <property type="evidence" value="ECO:0007669"/>
    <property type="project" value="InterPro"/>
</dbReference>
<feature type="transmembrane region" description="Helical" evidence="1">
    <location>
        <begin position="12"/>
        <end position="32"/>
    </location>
</feature>